<feature type="compositionally biased region" description="Low complexity" evidence="1">
    <location>
        <begin position="312"/>
        <end position="322"/>
    </location>
</feature>
<proteinExistence type="predicted"/>
<dbReference type="KEGG" id="psq:PUNSTDRAFT_128467"/>
<dbReference type="EMBL" id="JH687556">
    <property type="protein sequence ID" value="EIN04161.1"/>
    <property type="molecule type" value="Genomic_DNA"/>
</dbReference>
<dbReference type="eggNOG" id="ENOG502SUAW">
    <property type="taxonomic scope" value="Eukaryota"/>
</dbReference>
<feature type="region of interest" description="Disordered" evidence="1">
    <location>
        <begin position="510"/>
        <end position="539"/>
    </location>
</feature>
<feature type="region of interest" description="Disordered" evidence="1">
    <location>
        <begin position="225"/>
        <end position="322"/>
    </location>
</feature>
<protein>
    <submittedName>
        <fullName evidence="2">Uncharacterized protein</fullName>
    </submittedName>
</protein>
<gene>
    <name evidence="2" type="ORF">PUNSTDRAFT_128467</name>
</gene>
<evidence type="ECO:0000313" key="3">
    <source>
        <dbReference type="Proteomes" id="UP000054196"/>
    </source>
</evidence>
<dbReference type="GeneID" id="18878141"/>
<feature type="compositionally biased region" description="Low complexity" evidence="1">
    <location>
        <begin position="522"/>
        <end position="535"/>
    </location>
</feature>
<evidence type="ECO:0000313" key="2">
    <source>
        <dbReference type="EMBL" id="EIN04161.1"/>
    </source>
</evidence>
<dbReference type="OMA" id="IGWSGSE"/>
<evidence type="ECO:0000256" key="1">
    <source>
        <dbReference type="SAM" id="MobiDB-lite"/>
    </source>
</evidence>
<feature type="compositionally biased region" description="Low complexity" evidence="1">
    <location>
        <begin position="110"/>
        <end position="119"/>
    </location>
</feature>
<organism evidence="2 3">
    <name type="scientific">Punctularia strigosozonata (strain HHB-11173)</name>
    <name type="common">White-rot fungus</name>
    <dbReference type="NCBI Taxonomy" id="741275"/>
    <lineage>
        <taxon>Eukaryota</taxon>
        <taxon>Fungi</taxon>
        <taxon>Dikarya</taxon>
        <taxon>Basidiomycota</taxon>
        <taxon>Agaricomycotina</taxon>
        <taxon>Agaricomycetes</taxon>
        <taxon>Corticiales</taxon>
        <taxon>Punctulariaceae</taxon>
        <taxon>Punctularia</taxon>
    </lineage>
</organism>
<feature type="compositionally biased region" description="Low complexity" evidence="1">
    <location>
        <begin position="225"/>
        <end position="237"/>
    </location>
</feature>
<feature type="region of interest" description="Disordered" evidence="1">
    <location>
        <begin position="161"/>
        <end position="193"/>
    </location>
</feature>
<keyword evidence="3" id="KW-1185">Reference proteome</keyword>
<dbReference type="RefSeq" id="XP_007388632.1">
    <property type="nucleotide sequence ID" value="XM_007388570.1"/>
</dbReference>
<feature type="compositionally biased region" description="Pro residues" evidence="1">
    <location>
        <begin position="601"/>
        <end position="610"/>
    </location>
</feature>
<dbReference type="OrthoDB" id="3259156at2759"/>
<reference evidence="3" key="1">
    <citation type="journal article" date="2012" name="Science">
        <title>The Paleozoic origin of enzymatic lignin decomposition reconstructed from 31 fungal genomes.</title>
        <authorList>
            <person name="Floudas D."/>
            <person name="Binder M."/>
            <person name="Riley R."/>
            <person name="Barry K."/>
            <person name="Blanchette R.A."/>
            <person name="Henrissat B."/>
            <person name="Martinez A.T."/>
            <person name="Otillar R."/>
            <person name="Spatafora J.W."/>
            <person name="Yadav J.S."/>
            <person name="Aerts A."/>
            <person name="Benoit I."/>
            <person name="Boyd A."/>
            <person name="Carlson A."/>
            <person name="Copeland A."/>
            <person name="Coutinho P.M."/>
            <person name="de Vries R.P."/>
            <person name="Ferreira P."/>
            <person name="Findley K."/>
            <person name="Foster B."/>
            <person name="Gaskell J."/>
            <person name="Glotzer D."/>
            <person name="Gorecki P."/>
            <person name="Heitman J."/>
            <person name="Hesse C."/>
            <person name="Hori C."/>
            <person name="Igarashi K."/>
            <person name="Jurgens J.A."/>
            <person name="Kallen N."/>
            <person name="Kersten P."/>
            <person name="Kohler A."/>
            <person name="Kuees U."/>
            <person name="Kumar T.K.A."/>
            <person name="Kuo A."/>
            <person name="LaButti K."/>
            <person name="Larrondo L.F."/>
            <person name="Lindquist E."/>
            <person name="Ling A."/>
            <person name="Lombard V."/>
            <person name="Lucas S."/>
            <person name="Lundell T."/>
            <person name="Martin R."/>
            <person name="McLaughlin D.J."/>
            <person name="Morgenstern I."/>
            <person name="Morin E."/>
            <person name="Murat C."/>
            <person name="Nagy L.G."/>
            <person name="Nolan M."/>
            <person name="Ohm R.A."/>
            <person name="Patyshakuliyeva A."/>
            <person name="Rokas A."/>
            <person name="Ruiz-Duenas F.J."/>
            <person name="Sabat G."/>
            <person name="Salamov A."/>
            <person name="Samejima M."/>
            <person name="Schmutz J."/>
            <person name="Slot J.C."/>
            <person name="St John F."/>
            <person name="Stenlid J."/>
            <person name="Sun H."/>
            <person name="Sun S."/>
            <person name="Syed K."/>
            <person name="Tsang A."/>
            <person name="Wiebenga A."/>
            <person name="Young D."/>
            <person name="Pisabarro A."/>
            <person name="Eastwood D.C."/>
            <person name="Martin F."/>
            <person name="Cullen D."/>
            <person name="Grigoriev I.V."/>
            <person name="Hibbett D.S."/>
        </authorList>
    </citation>
    <scope>NUCLEOTIDE SEQUENCE [LARGE SCALE GENOMIC DNA]</scope>
    <source>
        <strain evidence="3">HHB-11173 SS5</strain>
    </source>
</reference>
<feature type="compositionally biased region" description="Low complexity" evidence="1">
    <location>
        <begin position="584"/>
        <end position="600"/>
    </location>
</feature>
<name>R7S4I9_PUNST</name>
<feature type="compositionally biased region" description="Low complexity" evidence="1">
    <location>
        <begin position="171"/>
        <end position="193"/>
    </location>
</feature>
<sequence length="784" mass="82321">MPFLGRSRSLVALGDSLNGDQRPPHGESTKASTSTSPGLLTRTRSRLGLSPNHARSDSGGVTMPESSPDLQPPKTPRARTSALYPPFLRKSLSRPSLRDGASNHPPKDSPPSTSTDSSPLIPPPPFPKKTSEVRLNDERIGFPSTESLGSVLARGLKSTNEAHARAHAHAHAAASPDPPTLLSSPTPSRSSKLLNRVSRIFGGREHGRHLSTGAALGLAVEHVAPARSSASATSRSPSPEDDEEMEIRPPSGLGRRGSLFSNVSLPSPTTPTTPVSPFSSSTLGRPGGLKIKISAAGTGPNLVTRGHRERSISSPDLSSALAPPSWSSLSLSFPSSTSSPRPITPPAPPARFPPSVLALICFFSSPASLCALALTSKSVCRLAQDALYSSIDLSLLHPALAERCLATLSTRPHLSALVRTFVLPTTPSSTSAPSTPSTPSPTSTALALCLALRTMSSLISLSAPFSPALAYAPPTPTLTHVRILSSSLSPAEHDRLLAWLAERPSITRLALPSLSDPPPTPTADDATPPDASTLPRLASYTGPPALAAHLAPGRPLVNATLVVHTTLYDGLRPAALMRALSLASPRHPPSSSASSSLLPPASSPPAPSTPATPSEPGTLRELGIHAAPRVDARTLEKVLMAAGSQLGDRLRELEVGAGILDENLYKMITPVLPRFTSLKTLRVLPLLPNLYASSSSSSSSSVEVSPETARAWARLCPTLERIEIGRARAGGKAWRVASRRKRGVKVDRREEDGEEEGEEEAGVSFERVILVSVPPSPVAWDRPR</sequence>
<feature type="compositionally biased region" description="Low complexity" evidence="1">
    <location>
        <begin position="32"/>
        <end position="51"/>
    </location>
</feature>
<feature type="region of interest" description="Disordered" evidence="1">
    <location>
        <begin position="584"/>
        <end position="619"/>
    </location>
</feature>
<feature type="compositionally biased region" description="Low complexity" evidence="1">
    <location>
        <begin position="266"/>
        <end position="282"/>
    </location>
</feature>
<dbReference type="Proteomes" id="UP000054196">
    <property type="component" value="Unassembled WGS sequence"/>
</dbReference>
<feature type="region of interest" description="Disordered" evidence="1">
    <location>
        <begin position="1"/>
        <end position="133"/>
    </location>
</feature>
<dbReference type="HOGENOM" id="CLU_357574_0_0_1"/>
<accession>R7S4I9</accession>
<dbReference type="AlphaFoldDB" id="R7S4I9"/>